<organism evidence="1 2">
    <name type="scientific">Eumeta variegata</name>
    <name type="common">Bagworm moth</name>
    <name type="synonym">Eumeta japonica</name>
    <dbReference type="NCBI Taxonomy" id="151549"/>
    <lineage>
        <taxon>Eukaryota</taxon>
        <taxon>Metazoa</taxon>
        <taxon>Ecdysozoa</taxon>
        <taxon>Arthropoda</taxon>
        <taxon>Hexapoda</taxon>
        <taxon>Insecta</taxon>
        <taxon>Pterygota</taxon>
        <taxon>Neoptera</taxon>
        <taxon>Endopterygota</taxon>
        <taxon>Lepidoptera</taxon>
        <taxon>Glossata</taxon>
        <taxon>Ditrysia</taxon>
        <taxon>Tineoidea</taxon>
        <taxon>Psychidae</taxon>
        <taxon>Oiketicinae</taxon>
        <taxon>Eumeta</taxon>
    </lineage>
</organism>
<sequence length="129" mass="15679">MGTMLIIDWNHLTEILRLSVREHLKINKNRSKINILALAKFIKAKFWKNRSPENPVMIQNFKDARKELLDVQEKEGEEKYQHFFSQMHRVRRSQRIKIIYEFFRSYKKQTGRTFQETAKTVYSDIYLDP</sequence>
<accession>A0A4C2ACD1</accession>
<dbReference type="EMBL" id="BGZK01002994">
    <property type="protein sequence ID" value="GBP97730.1"/>
    <property type="molecule type" value="Genomic_DNA"/>
</dbReference>
<evidence type="ECO:0000313" key="2">
    <source>
        <dbReference type="Proteomes" id="UP000299102"/>
    </source>
</evidence>
<proteinExistence type="predicted"/>
<evidence type="ECO:0000313" key="1">
    <source>
        <dbReference type="EMBL" id="GBP97730.1"/>
    </source>
</evidence>
<protein>
    <submittedName>
        <fullName evidence="1">Uncharacterized protein</fullName>
    </submittedName>
</protein>
<keyword evidence="2" id="KW-1185">Reference proteome</keyword>
<dbReference type="AlphaFoldDB" id="A0A4C2ACD1"/>
<dbReference type="Proteomes" id="UP000299102">
    <property type="component" value="Unassembled WGS sequence"/>
</dbReference>
<dbReference type="OrthoDB" id="7486483at2759"/>
<gene>
    <name evidence="1" type="ORF">EVAR_70912_1</name>
</gene>
<name>A0A4C2ACD1_EUMVA</name>
<reference evidence="1 2" key="1">
    <citation type="journal article" date="2019" name="Commun. Biol.">
        <title>The bagworm genome reveals a unique fibroin gene that provides high tensile strength.</title>
        <authorList>
            <person name="Kono N."/>
            <person name="Nakamura H."/>
            <person name="Ohtoshi R."/>
            <person name="Tomita M."/>
            <person name="Numata K."/>
            <person name="Arakawa K."/>
        </authorList>
    </citation>
    <scope>NUCLEOTIDE SEQUENCE [LARGE SCALE GENOMIC DNA]</scope>
</reference>
<comment type="caution">
    <text evidence="1">The sequence shown here is derived from an EMBL/GenBank/DDBJ whole genome shotgun (WGS) entry which is preliminary data.</text>
</comment>